<feature type="compositionally biased region" description="Polar residues" evidence="1">
    <location>
        <begin position="93"/>
        <end position="102"/>
    </location>
</feature>
<name>A0A5P3VTG6_9BURK</name>
<accession>A0A5P3VTG6</accession>
<dbReference type="Proteomes" id="UP000325743">
    <property type="component" value="Plasmid unnamed1"/>
</dbReference>
<feature type="signal peptide" evidence="2">
    <location>
        <begin position="1"/>
        <end position="20"/>
    </location>
</feature>
<protein>
    <submittedName>
        <fullName evidence="3">Cobalt-zinc-cadmium resistance protein</fullName>
    </submittedName>
</protein>
<geneLocation type="plasmid" evidence="3">
    <name>unnamed1</name>
</geneLocation>
<keyword evidence="3" id="KW-0614">Plasmid</keyword>
<evidence type="ECO:0000313" key="3">
    <source>
        <dbReference type="EMBL" id="QEZ48742.1"/>
    </source>
</evidence>
<feature type="region of interest" description="Disordered" evidence="1">
    <location>
        <begin position="92"/>
        <end position="115"/>
    </location>
</feature>
<evidence type="ECO:0000313" key="4">
    <source>
        <dbReference type="Proteomes" id="UP000325743"/>
    </source>
</evidence>
<organism evidence="3 4">
    <name type="scientific">Cupriavidus oxalaticus</name>
    <dbReference type="NCBI Taxonomy" id="96344"/>
    <lineage>
        <taxon>Bacteria</taxon>
        <taxon>Pseudomonadati</taxon>
        <taxon>Pseudomonadota</taxon>
        <taxon>Betaproteobacteria</taxon>
        <taxon>Burkholderiales</taxon>
        <taxon>Burkholderiaceae</taxon>
        <taxon>Cupriavidus</taxon>
    </lineage>
</organism>
<dbReference type="NCBIfam" id="NF045614">
    <property type="entry name" value="efflu_CzcI_Cupr"/>
    <property type="match status" value="1"/>
</dbReference>
<dbReference type="RefSeq" id="WP_151072981.1">
    <property type="nucleotide sequence ID" value="NZ_CP032520.1"/>
</dbReference>
<evidence type="ECO:0000256" key="1">
    <source>
        <dbReference type="SAM" id="MobiDB-lite"/>
    </source>
</evidence>
<evidence type="ECO:0000256" key="2">
    <source>
        <dbReference type="SAM" id="SignalP"/>
    </source>
</evidence>
<feature type="chain" id="PRO_5024937217" evidence="2">
    <location>
        <begin position="21"/>
        <end position="115"/>
    </location>
</feature>
<dbReference type="InterPro" id="IPR055013">
    <property type="entry name" value="CzcI"/>
</dbReference>
<dbReference type="GO" id="GO:0046686">
    <property type="term" value="P:response to cadmium ion"/>
    <property type="evidence" value="ECO:0007669"/>
    <property type="project" value="InterPro"/>
</dbReference>
<dbReference type="AlphaFoldDB" id="A0A5P3VTG6"/>
<proteinExistence type="predicted"/>
<keyword evidence="2" id="KW-0732">Signal</keyword>
<feature type="compositionally biased region" description="Basic and acidic residues" evidence="1">
    <location>
        <begin position="105"/>
        <end position="115"/>
    </location>
</feature>
<gene>
    <name evidence="3" type="ORF">D2917_31145</name>
</gene>
<dbReference type="EMBL" id="CP032520">
    <property type="protein sequence ID" value="QEZ48742.1"/>
    <property type="molecule type" value="Genomic_DNA"/>
</dbReference>
<reference evidence="3 4" key="1">
    <citation type="submission" date="2018-09" db="EMBL/GenBank/DDBJ databases">
        <title>Complete genome sequence of Cupriavidus oxalaticus T2, a bacterium capable of phenol tolerance and degradation.</title>
        <authorList>
            <person name="Yan J."/>
        </authorList>
    </citation>
    <scope>NUCLEOTIDE SEQUENCE [LARGE SCALE GENOMIC DNA]</scope>
    <source>
        <strain evidence="3 4">T2</strain>
        <plasmid evidence="3 4">unnamed1</plasmid>
    </source>
</reference>
<sequence length="115" mass="13183">MRRYLLIFVLLILPVQFSWAAAARYCQHETTSAPWHLGHHEHRHQASESKPDFEKKSVIDTDCGVCHIVSAPFMFGQILDLTDAQRVEHANSHHTSNFTSLNPRAPDRPQWRGLA</sequence>